<gene>
    <name evidence="2" type="ORF">H6F44_06260</name>
</gene>
<comment type="similarity">
    <text evidence="1">Belongs to the ycf54 family.</text>
</comment>
<keyword evidence="3" id="KW-1185">Reference proteome</keyword>
<evidence type="ECO:0000313" key="3">
    <source>
        <dbReference type="Proteomes" id="UP000631421"/>
    </source>
</evidence>
<dbReference type="Proteomes" id="UP000631421">
    <property type="component" value="Unassembled WGS sequence"/>
</dbReference>
<evidence type="ECO:0000313" key="2">
    <source>
        <dbReference type="EMBL" id="MBD2149729.1"/>
    </source>
</evidence>
<dbReference type="PANTHER" id="PTHR35319:SF2">
    <property type="entry name" value="YCF54"/>
    <property type="match status" value="1"/>
</dbReference>
<proteinExistence type="inferred from homology"/>
<reference evidence="2" key="2">
    <citation type="submission" date="2020-08" db="EMBL/GenBank/DDBJ databases">
        <authorList>
            <person name="Chen M."/>
            <person name="Teng W."/>
            <person name="Zhao L."/>
            <person name="Hu C."/>
            <person name="Zhou Y."/>
            <person name="Han B."/>
            <person name="Song L."/>
            <person name="Shu W."/>
        </authorList>
    </citation>
    <scope>NUCLEOTIDE SEQUENCE</scope>
    <source>
        <strain evidence="2">FACHB-1277</strain>
    </source>
</reference>
<evidence type="ECO:0000256" key="1">
    <source>
        <dbReference type="ARBA" id="ARBA00043978"/>
    </source>
</evidence>
<dbReference type="Gene3D" id="3.30.70.1860">
    <property type="entry name" value="Uncharacterised protein family Ycf54"/>
    <property type="match status" value="1"/>
</dbReference>
<dbReference type="AlphaFoldDB" id="A0A926URE4"/>
<dbReference type="InterPro" id="IPR038409">
    <property type="entry name" value="Ycf54-like_sf"/>
</dbReference>
<comment type="caution">
    <text evidence="2">The sequence shown here is derived from an EMBL/GenBank/DDBJ whole genome shotgun (WGS) entry which is preliminary data.</text>
</comment>
<sequence length="112" mass="12648">MSASQHYYFVAASRKYLCEDEGKPLGETLSERRRSFEARGKELNFWLIEKPAFLESPELVDIKKQIPQPAAAIVTTDENTMRWLKLRLEFVATGEFLAPSATIPDALASLSN</sequence>
<dbReference type="InterPro" id="IPR019616">
    <property type="entry name" value="Ycf54"/>
</dbReference>
<accession>A0A926URE4</accession>
<dbReference type="RefSeq" id="WP_190350094.1">
    <property type="nucleotide sequence ID" value="NZ_JACJPY010000012.1"/>
</dbReference>
<dbReference type="Pfam" id="PF10674">
    <property type="entry name" value="Ycf54"/>
    <property type="match status" value="1"/>
</dbReference>
<organism evidence="2 3">
    <name type="scientific">Pseudanabaena cinerea FACHB-1277</name>
    <dbReference type="NCBI Taxonomy" id="2949581"/>
    <lineage>
        <taxon>Bacteria</taxon>
        <taxon>Bacillati</taxon>
        <taxon>Cyanobacteriota</taxon>
        <taxon>Cyanophyceae</taxon>
        <taxon>Pseudanabaenales</taxon>
        <taxon>Pseudanabaenaceae</taxon>
        <taxon>Pseudanabaena</taxon>
        <taxon>Pseudanabaena cinerea</taxon>
    </lineage>
</organism>
<dbReference type="PANTHER" id="PTHR35319">
    <property type="match status" value="1"/>
</dbReference>
<protein>
    <submittedName>
        <fullName evidence="2">DUF2488 family protein</fullName>
    </submittedName>
</protein>
<name>A0A926URE4_9CYAN</name>
<reference evidence="2" key="1">
    <citation type="journal article" date="2015" name="ISME J.">
        <title>Draft Genome Sequence of Streptomyces incarnatus NRRL8089, which Produces the Nucleoside Antibiotic Sinefungin.</title>
        <authorList>
            <person name="Oshima K."/>
            <person name="Hattori M."/>
            <person name="Shimizu H."/>
            <person name="Fukuda K."/>
            <person name="Nemoto M."/>
            <person name="Inagaki K."/>
            <person name="Tamura T."/>
        </authorList>
    </citation>
    <scope>NUCLEOTIDE SEQUENCE</scope>
    <source>
        <strain evidence="2">FACHB-1277</strain>
    </source>
</reference>
<dbReference type="EMBL" id="JACJPY010000012">
    <property type="protein sequence ID" value="MBD2149729.1"/>
    <property type="molecule type" value="Genomic_DNA"/>
</dbReference>